<dbReference type="PANTHER" id="PTHR44688:SF16">
    <property type="entry name" value="DNA-BINDING TRANSCRIPTIONAL ACTIVATOR DEVR_DOSR"/>
    <property type="match status" value="1"/>
</dbReference>
<evidence type="ECO:0000259" key="5">
    <source>
        <dbReference type="PROSITE" id="PS50043"/>
    </source>
</evidence>
<name>A0ABX4I106_9GAMM</name>
<dbReference type="InterPro" id="IPR036388">
    <property type="entry name" value="WH-like_DNA-bd_sf"/>
</dbReference>
<feature type="domain" description="HTH luxR-type" evidence="5">
    <location>
        <begin position="216"/>
        <end position="281"/>
    </location>
</feature>
<keyword evidence="3" id="KW-0804">Transcription</keyword>
<dbReference type="CDD" id="cd06170">
    <property type="entry name" value="LuxR_C_like"/>
    <property type="match status" value="1"/>
</dbReference>
<dbReference type="InterPro" id="IPR000792">
    <property type="entry name" value="Tscrpt_reg_LuxR_C"/>
</dbReference>
<dbReference type="PANTHER" id="PTHR44688">
    <property type="entry name" value="DNA-BINDING TRANSCRIPTIONAL ACTIVATOR DEVR_DOSR"/>
    <property type="match status" value="1"/>
</dbReference>
<evidence type="ECO:0000313" key="7">
    <source>
        <dbReference type="Proteomes" id="UP000218427"/>
    </source>
</evidence>
<dbReference type="Proteomes" id="UP000218427">
    <property type="component" value="Unassembled WGS sequence"/>
</dbReference>
<keyword evidence="2" id="KW-0238">DNA-binding</keyword>
<reference evidence="6" key="1">
    <citation type="submission" date="2017-08" db="EMBL/GenBank/DDBJ databases">
        <title>Microbulbifer marisrubri sp. nov., a halophilic alphaproteobacterium isolated from marine sediment of the Yellow Sea, China.</title>
        <authorList>
            <person name="Zhang G."/>
            <person name="Xiong Q."/>
        </authorList>
    </citation>
    <scope>NUCLEOTIDE SEQUENCE [LARGE SCALE GENOMIC DNA]</scope>
    <source>
        <strain evidence="6">WRN-8</strain>
    </source>
</reference>
<evidence type="ECO:0000256" key="4">
    <source>
        <dbReference type="SAM" id="MobiDB-lite"/>
    </source>
</evidence>
<keyword evidence="1" id="KW-0805">Transcription regulation</keyword>
<dbReference type="SMART" id="SM00421">
    <property type="entry name" value="HTH_LUXR"/>
    <property type="match status" value="1"/>
</dbReference>
<organism evidence="6 7">
    <name type="scientific">Microbulbifer flavimaris</name>
    <dbReference type="NCBI Taxonomy" id="1781068"/>
    <lineage>
        <taxon>Bacteria</taxon>
        <taxon>Pseudomonadati</taxon>
        <taxon>Pseudomonadota</taxon>
        <taxon>Gammaproteobacteria</taxon>
        <taxon>Cellvibrionales</taxon>
        <taxon>Microbulbiferaceae</taxon>
        <taxon>Microbulbifer</taxon>
    </lineage>
</organism>
<feature type="region of interest" description="Disordered" evidence="4">
    <location>
        <begin position="1"/>
        <end position="23"/>
    </location>
</feature>
<proteinExistence type="predicted"/>
<comment type="caution">
    <text evidence="6">The sequence shown here is derived from an EMBL/GenBank/DDBJ whole genome shotgun (WGS) entry which is preliminary data.</text>
</comment>
<evidence type="ECO:0000256" key="3">
    <source>
        <dbReference type="ARBA" id="ARBA00023163"/>
    </source>
</evidence>
<evidence type="ECO:0000256" key="2">
    <source>
        <dbReference type="ARBA" id="ARBA00023125"/>
    </source>
</evidence>
<dbReference type="EMBL" id="LRFG02000003">
    <property type="protein sequence ID" value="PCO05254.1"/>
    <property type="molecule type" value="Genomic_DNA"/>
</dbReference>
<keyword evidence="7" id="KW-1185">Reference proteome</keyword>
<accession>A0ABX4I106</accession>
<evidence type="ECO:0000313" key="6">
    <source>
        <dbReference type="EMBL" id="PCO05254.1"/>
    </source>
</evidence>
<dbReference type="Pfam" id="PF00196">
    <property type="entry name" value="GerE"/>
    <property type="match status" value="1"/>
</dbReference>
<dbReference type="PRINTS" id="PR00038">
    <property type="entry name" value="HTHLUXR"/>
</dbReference>
<dbReference type="PROSITE" id="PS50043">
    <property type="entry name" value="HTH_LUXR_2"/>
    <property type="match status" value="1"/>
</dbReference>
<dbReference type="InterPro" id="IPR016032">
    <property type="entry name" value="Sig_transdc_resp-reg_C-effctor"/>
</dbReference>
<gene>
    <name evidence="6" type="ORF">AWR36_011065</name>
</gene>
<evidence type="ECO:0000256" key="1">
    <source>
        <dbReference type="ARBA" id="ARBA00023015"/>
    </source>
</evidence>
<sequence length="297" mass="33692">MLGTSFSRSQTHRKPTDSMTSNPDLAQWHQCIANLLDCDSDSERIAELLRGTEALVRGNSSMAILYPADGSPEVTHHRLLANEHPSMQVDRYVDGAYLLDPFYRSAADEHREGLFLLREVAPDAFGKTEYFRVYYREARLIDEACFLVRSEEGVIASLSIGRAPDPGSARFTRQEMVLLKALSPLVEKILKRWIHNRNRAMPSRENFGKRLDSALHHFGSSVLTHRECEVLHMTMRGHSIKSMAERLDASVDTIKTHRKHIYAKLDVSSQSELFYLFISALRHHSGTNPDPLAALHI</sequence>
<protein>
    <submittedName>
        <fullName evidence="6">LuxR family transcriptional regulator</fullName>
    </submittedName>
</protein>
<dbReference type="Gene3D" id="1.10.10.10">
    <property type="entry name" value="Winged helix-like DNA-binding domain superfamily/Winged helix DNA-binding domain"/>
    <property type="match status" value="1"/>
</dbReference>
<dbReference type="SUPFAM" id="SSF46894">
    <property type="entry name" value="C-terminal effector domain of the bipartite response regulators"/>
    <property type="match status" value="1"/>
</dbReference>